<evidence type="ECO:0000256" key="4">
    <source>
        <dbReference type="ARBA" id="ARBA00022960"/>
    </source>
</evidence>
<evidence type="ECO:0000256" key="9">
    <source>
        <dbReference type="SAM" id="MobiDB-lite"/>
    </source>
</evidence>
<sequence>MRYSELDNRLKDLIGRLMQISQRFQNSRGWLVRVVAVASVSALLAACQADELGYGPKHTRSVSRETREEMTKLHMASSAPILMRIFKEESKFEVWKKDDTGKYALLKTFEICKWSGKLGPKQKEGDRQAPEGYYTITPALMNPNSSYYLSFNTGYPNAYDRSYGRTGSNLMVHGACSSAGCYAMTDEQIQEIYALARDAFRGGQRSFQLQAYPFRMTPENLARHLDDPNMPFWKMLKVGYDHFELTRQEPKVDVCGRKYVFDATPVDDARLSPVQACPELTVPQTLQMAVAAKQAKDDAETMVIAARLDEQRKRDEEHQRMLAEQRIMLAQKEAEREQRLANRKPIFETLFGDGGTETATALIQNPVTGPDGSPLPTPSPDAKVDVASSEAAPAQAQAQAQATPDAAVSEPATTASVAPAGQPAAQADPAQPTQMASAPTQSSPSYRDRLVKLISWF</sequence>
<keyword evidence="6 7" id="KW-0961">Cell wall biogenesis/degradation</keyword>
<dbReference type="GO" id="GO:0016740">
    <property type="term" value="F:transferase activity"/>
    <property type="evidence" value="ECO:0007669"/>
    <property type="project" value="UniProtKB-KW"/>
</dbReference>
<dbReference type="UniPathway" id="UPA00219"/>
<name>A0A2C9DE02_9HYPH</name>
<evidence type="ECO:0000313" key="12">
    <source>
        <dbReference type="Proteomes" id="UP000223606"/>
    </source>
</evidence>
<evidence type="ECO:0000256" key="3">
    <source>
        <dbReference type="ARBA" id="ARBA00022679"/>
    </source>
</evidence>
<dbReference type="PROSITE" id="PS52029">
    <property type="entry name" value="LD_TPASE"/>
    <property type="match status" value="1"/>
</dbReference>
<feature type="compositionally biased region" description="Low complexity" evidence="9">
    <location>
        <begin position="391"/>
        <end position="407"/>
    </location>
</feature>
<gene>
    <name evidence="11" type="ORF">HDIA_4314</name>
</gene>
<keyword evidence="5 7" id="KW-0573">Peptidoglycan synthesis</keyword>
<comment type="pathway">
    <text evidence="1 7">Cell wall biogenesis; peptidoglycan biosynthesis.</text>
</comment>
<keyword evidence="4 7" id="KW-0133">Cell shape</keyword>
<dbReference type="GO" id="GO:0008360">
    <property type="term" value="P:regulation of cell shape"/>
    <property type="evidence" value="ECO:0007669"/>
    <property type="project" value="UniProtKB-UniRule"/>
</dbReference>
<organism evidence="11 12">
    <name type="scientific">Hartmannibacter diazotrophicus</name>
    <dbReference type="NCBI Taxonomy" id="1482074"/>
    <lineage>
        <taxon>Bacteria</taxon>
        <taxon>Pseudomonadati</taxon>
        <taxon>Pseudomonadota</taxon>
        <taxon>Alphaproteobacteria</taxon>
        <taxon>Hyphomicrobiales</taxon>
        <taxon>Pleomorphomonadaceae</taxon>
        <taxon>Hartmannibacter</taxon>
    </lineage>
</organism>
<evidence type="ECO:0000313" key="11">
    <source>
        <dbReference type="EMBL" id="SON57855.1"/>
    </source>
</evidence>
<evidence type="ECO:0000256" key="1">
    <source>
        <dbReference type="ARBA" id="ARBA00004752"/>
    </source>
</evidence>
<dbReference type="GO" id="GO:0009252">
    <property type="term" value="P:peptidoglycan biosynthetic process"/>
    <property type="evidence" value="ECO:0007669"/>
    <property type="project" value="UniProtKB-UniPathway"/>
</dbReference>
<evidence type="ECO:0000256" key="8">
    <source>
        <dbReference type="SAM" id="Coils"/>
    </source>
</evidence>
<evidence type="ECO:0000256" key="5">
    <source>
        <dbReference type="ARBA" id="ARBA00022984"/>
    </source>
</evidence>
<feature type="coiled-coil region" evidence="8">
    <location>
        <begin position="313"/>
        <end position="340"/>
    </location>
</feature>
<dbReference type="PANTHER" id="PTHR36699:SF1">
    <property type="entry name" value="L,D-TRANSPEPTIDASE YAFK-RELATED"/>
    <property type="match status" value="1"/>
</dbReference>
<evidence type="ECO:0000256" key="6">
    <source>
        <dbReference type="ARBA" id="ARBA00023316"/>
    </source>
</evidence>
<comment type="similarity">
    <text evidence="2">Belongs to the YkuD family.</text>
</comment>
<feature type="active site" description="Proton donor/acceptor" evidence="7">
    <location>
        <position position="173"/>
    </location>
</feature>
<proteinExistence type="inferred from homology"/>
<dbReference type="Pfam" id="PF03734">
    <property type="entry name" value="YkuD"/>
    <property type="match status" value="1"/>
</dbReference>
<feature type="compositionally biased region" description="Low complexity" evidence="9">
    <location>
        <begin position="415"/>
        <end position="436"/>
    </location>
</feature>
<dbReference type="SUPFAM" id="SSF141523">
    <property type="entry name" value="L,D-transpeptidase catalytic domain-like"/>
    <property type="match status" value="1"/>
</dbReference>
<evidence type="ECO:0000259" key="10">
    <source>
        <dbReference type="PROSITE" id="PS52029"/>
    </source>
</evidence>
<dbReference type="KEGG" id="hdi:HDIA_4314"/>
<dbReference type="EMBL" id="LT960614">
    <property type="protein sequence ID" value="SON57855.1"/>
    <property type="molecule type" value="Genomic_DNA"/>
</dbReference>
<dbReference type="AlphaFoldDB" id="A0A2C9DE02"/>
<feature type="region of interest" description="Disordered" evidence="9">
    <location>
        <begin position="363"/>
        <end position="445"/>
    </location>
</feature>
<feature type="domain" description="L,D-TPase catalytic" evidence="10">
    <location>
        <begin position="81"/>
        <end position="212"/>
    </location>
</feature>
<keyword evidence="12" id="KW-1185">Reference proteome</keyword>
<dbReference type="GO" id="GO:0071555">
    <property type="term" value="P:cell wall organization"/>
    <property type="evidence" value="ECO:0007669"/>
    <property type="project" value="UniProtKB-UniRule"/>
</dbReference>
<evidence type="ECO:0000256" key="7">
    <source>
        <dbReference type="PROSITE-ProRule" id="PRU01373"/>
    </source>
</evidence>
<dbReference type="InterPro" id="IPR038063">
    <property type="entry name" value="Transpep_catalytic_dom"/>
</dbReference>
<protein>
    <submittedName>
        <fullName evidence="11">L,D-transpeptidase catalytic domain</fullName>
    </submittedName>
</protein>
<dbReference type="Proteomes" id="UP000223606">
    <property type="component" value="Chromosome 1"/>
</dbReference>
<keyword evidence="3" id="KW-0808">Transferase</keyword>
<accession>A0A2C9DE02</accession>
<reference evidence="12" key="1">
    <citation type="submission" date="2017-09" db="EMBL/GenBank/DDBJ databases">
        <title>Genome sequence of Nannocystis excedens DSM 71.</title>
        <authorList>
            <person name="Blom J."/>
        </authorList>
    </citation>
    <scope>NUCLEOTIDE SEQUENCE [LARGE SCALE GENOMIC DNA]</scope>
    <source>
        <strain evidence="12">type strain: E19</strain>
    </source>
</reference>
<evidence type="ECO:0000256" key="2">
    <source>
        <dbReference type="ARBA" id="ARBA00005992"/>
    </source>
</evidence>
<dbReference type="InterPro" id="IPR005490">
    <property type="entry name" value="LD_TPept_cat_dom"/>
</dbReference>
<feature type="active site" description="Nucleophile" evidence="7">
    <location>
        <position position="181"/>
    </location>
</feature>
<keyword evidence="8" id="KW-0175">Coiled coil</keyword>
<dbReference type="PANTHER" id="PTHR36699">
    <property type="entry name" value="LD-TRANSPEPTIDASE"/>
    <property type="match status" value="1"/>
</dbReference>
<dbReference type="GO" id="GO:0004180">
    <property type="term" value="F:carboxypeptidase activity"/>
    <property type="evidence" value="ECO:0007669"/>
    <property type="project" value="UniProtKB-ARBA"/>
</dbReference>
<dbReference type="CDD" id="cd16913">
    <property type="entry name" value="YkuD_like"/>
    <property type="match status" value="1"/>
</dbReference>